<proteinExistence type="predicted"/>
<gene>
    <name evidence="1" type="ORF">DSM25559_2960</name>
</gene>
<sequence length="136" mass="14647">MEPSLELQKAIRLRLVAATAITTLVPVANIVDRNGTPAAFPSILLGEGQTVPGGDIARMRHEVFVDLHIWQKETGLVFSKQVAGAIREALTDTRWTATGLHVADLRVTSSRFMRDPNGIHSHGLMSLAALVSEVAA</sequence>
<evidence type="ECO:0008006" key="3">
    <source>
        <dbReference type="Google" id="ProtNLM"/>
    </source>
</evidence>
<dbReference type="Proteomes" id="UP000187891">
    <property type="component" value="Unassembled WGS sequence"/>
</dbReference>
<evidence type="ECO:0000313" key="1">
    <source>
        <dbReference type="EMBL" id="SCX27193.1"/>
    </source>
</evidence>
<dbReference type="STRING" id="1907666.DSM25559_2960"/>
<evidence type="ECO:0000313" key="2">
    <source>
        <dbReference type="Proteomes" id="UP000187891"/>
    </source>
</evidence>
<reference evidence="2" key="1">
    <citation type="submission" date="2016-10" db="EMBL/GenBank/DDBJ databases">
        <authorList>
            <person name="Wibberg D."/>
        </authorList>
    </citation>
    <scope>NUCLEOTIDE SEQUENCE [LARGE SCALE GENOMIC DNA]</scope>
</reference>
<dbReference type="InterPro" id="IPR053745">
    <property type="entry name" value="Viral_Tail_Comp_sf"/>
</dbReference>
<dbReference type="InterPro" id="IPR021508">
    <property type="entry name" value="Gp17-like"/>
</dbReference>
<organism evidence="1 2">
    <name type="scientific">Agrobacterium rosae</name>
    <dbReference type="NCBI Taxonomy" id="1972867"/>
    <lineage>
        <taxon>Bacteria</taxon>
        <taxon>Pseudomonadati</taxon>
        <taxon>Pseudomonadota</taxon>
        <taxon>Alphaproteobacteria</taxon>
        <taxon>Hyphomicrobiales</taxon>
        <taxon>Rhizobiaceae</taxon>
        <taxon>Rhizobium/Agrobacterium group</taxon>
        <taxon>Agrobacterium</taxon>
    </lineage>
</organism>
<dbReference type="RefSeq" id="WP_077120717.1">
    <property type="nucleotide sequence ID" value="NZ_FMUE01000007.1"/>
</dbReference>
<accession>A0A1R3TRY9</accession>
<dbReference type="EMBL" id="FMUE01000007">
    <property type="protein sequence ID" value="SCX27193.1"/>
    <property type="molecule type" value="Genomic_DNA"/>
</dbReference>
<protein>
    <recommendedName>
        <fullName evidence="3">DUF3168 domain-containing protein</fullName>
    </recommendedName>
</protein>
<name>A0A1R3TRY9_9HYPH</name>
<dbReference type="Gene3D" id="3.30.2000.30">
    <property type="match status" value="1"/>
</dbReference>
<dbReference type="Pfam" id="PF11367">
    <property type="entry name" value="Tail_completion_gp17"/>
    <property type="match status" value="1"/>
</dbReference>
<dbReference type="AlphaFoldDB" id="A0A1R3TRY9"/>